<dbReference type="Proteomes" id="UP000315711">
    <property type="component" value="Unassembled WGS sequence"/>
</dbReference>
<evidence type="ECO:0000313" key="3">
    <source>
        <dbReference type="Proteomes" id="UP000315711"/>
    </source>
</evidence>
<proteinExistence type="predicted"/>
<accession>A0A562QF85</accession>
<organism evidence="2 3">
    <name type="scientific">Halalkalibacter nanhaiisediminis</name>
    <dbReference type="NCBI Taxonomy" id="688079"/>
    <lineage>
        <taxon>Bacteria</taxon>
        <taxon>Bacillati</taxon>
        <taxon>Bacillota</taxon>
        <taxon>Bacilli</taxon>
        <taxon>Bacillales</taxon>
        <taxon>Bacillaceae</taxon>
        <taxon>Halalkalibacter</taxon>
    </lineage>
</organism>
<dbReference type="EMBL" id="VLKZ01000008">
    <property type="protein sequence ID" value="TWI54696.1"/>
    <property type="molecule type" value="Genomic_DNA"/>
</dbReference>
<dbReference type="InterPro" id="IPR039569">
    <property type="entry name" value="FAS1-like_DH_region"/>
</dbReference>
<dbReference type="RefSeq" id="WP_144451164.1">
    <property type="nucleotide sequence ID" value="NZ_VLKZ01000008.1"/>
</dbReference>
<reference evidence="2 3" key="1">
    <citation type="journal article" date="2015" name="Stand. Genomic Sci.">
        <title>Genomic Encyclopedia of Bacterial and Archaeal Type Strains, Phase III: the genomes of soil and plant-associated and newly described type strains.</title>
        <authorList>
            <person name="Whitman W.B."/>
            <person name="Woyke T."/>
            <person name="Klenk H.P."/>
            <person name="Zhou Y."/>
            <person name="Lilburn T.G."/>
            <person name="Beck B.J."/>
            <person name="De Vos P."/>
            <person name="Vandamme P."/>
            <person name="Eisen J.A."/>
            <person name="Garrity G."/>
            <person name="Hugenholtz P."/>
            <person name="Kyrpides N.C."/>
        </authorList>
    </citation>
    <scope>NUCLEOTIDE SEQUENCE [LARGE SCALE GENOMIC DNA]</scope>
    <source>
        <strain evidence="2 3">CGMCC 1.10116</strain>
    </source>
</reference>
<dbReference type="AlphaFoldDB" id="A0A562QF85"/>
<comment type="caution">
    <text evidence="2">The sequence shown here is derived from an EMBL/GenBank/DDBJ whole genome shotgun (WGS) entry which is preliminary data.</text>
</comment>
<dbReference type="OrthoDB" id="160199at2"/>
<gene>
    <name evidence="2" type="ORF">IQ10_02921</name>
</gene>
<feature type="domain" description="FAS1-like dehydratase" evidence="1">
    <location>
        <begin position="11"/>
        <end position="121"/>
    </location>
</feature>
<keyword evidence="3" id="KW-1185">Reference proteome</keyword>
<protein>
    <submittedName>
        <fullName evidence="2">MaoC dehydratase-like protein</fullName>
    </submittedName>
</protein>
<evidence type="ECO:0000313" key="2">
    <source>
        <dbReference type="EMBL" id="TWI54696.1"/>
    </source>
</evidence>
<dbReference type="SUPFAM" id="SSF54637">
    <property type="entry name" value="Thioesterase/thiol ester dehydrase-isomerase"/>
    <property type="match status" value="1"/>
</dbReference>
<dbReference type="Gene3D" id="3.10.129.10">
    <property type="entry name" value="Hotdog Thioesterase"/>
    <property type="match status" value="1"/>
</dbReference>
<dbReference type="Pfam" id="PF13452">
    <property type="entry name" value="FAS1_DH_region"/>
    <property type="match status" value="1"/>
</dbReference>
<dbReference type="InterPro" id="IPR029069">
    <property type="entry name" value="HotDog_dom_sf"/>
</dbReference>
<name>A0A562QF85_9BACI</name>
<sequence>MIDQKWEHATTEAVKISVTSEMIASYAKAIHEDALIYYDKQVAIAADFKNIPAPPTLPIIFWQFINVPWLKDAGAIIHGKQQFLYEQPLLANRTYDCSIHLKDITKKQSKKGMMQLSTHELVIKYEGQIHATAITTLIIFEE</sequence>
<evidence type="ECO:0000259" key="1">
    <source>
        <dbReference type="Pfam" id="PF13452"/>
    </source>
</evidence>